<evidence type="ECO:0000313" key="4">
    <source>
        <dbReference type="EMBL" id="TCI09749.1"/>
    </source>
</evidence>
<proteinExistence type="predicted"/>
<sequence>MNRSLKLSVLLALALGSSQAAALELGQIQVKSALGQPLLAEIPLNPASPAELQDLSARLASAADAAQAGVAAGPTIPLQFAVVDGGNGKKVIRITSSAPVNDPYLDLLVEVNNSTGKSLREFTILLDPPNSAASVPATSAPVQAAAKPSRRAAAAAAAPASSQSTAAAPAPAPAPAAEAKPAKPAPAPAPRVAAGGSFGPVERGQTLSAIAHQTAPDGVDVNQMLLALKQANPDAFYRDNINALKTGAVLRVPSRDDAQAMAVAAAVAEVRRQNGDWRSGAARTPTTVADAATRANASSAPTASAPAGDHLALVPAKEGADSAAGRGGKAEKAEKGMAALHDDLLRSQEALTTLQQQGNELKTRLKDLEDINGKNERLLSLKDSEIAELQHKLAEARKAAAAPAEAGAKPAPAVSAPTHTASTPATATESMAKAASSAAAPAPAVSAPTVAAAASASAPAHASTAAAVAKPPVAKPAVTPAAKPAPVAEEEPWYMQTWAWGAGAGAAVLLLLLALRGRGRKPAAVAGSPSLADRFGPAALANVGSEDPDQDELLDQLAEHPDDINLHLELVSLYYSRRDVDHFEAAAEAMHAHIGDPQQPEWQDVVHMGEDLVPEHPLFAHGAPLPPRDEDEREALGDFDLGRYAEDRDDHELPPIPSQPANTHHKVSEYHFDFDLTPRPAQAHDAAPAHASAATLEQDVEEEVKTHASTWQFAEPADDLAAGSVAHDGEFSDDPVDTKLDLARAYLDMGDPDGAHAMLEEVMHEGTQMQKDVAKRLLDSIR</sequence>
<feature type="domain" description="FimV N-terminal" evidence="3">
    <location>
        <begin position="23"/>
        <end position="129"/>
    </location>
</feature>
<dbReference type="Gene3D" id="1.20.58.2200">
    <property type="match status" value="1"/>
</dbReference>
<keyword evidence="5" id="KW-1185">Reference proteome</keyword>
<evidence type="ECO:0000259" key="3">
    <source>
        <dbReference type="Pfam" id="PF25800"/>
    </source>
</evidence>
<feature type="compositionally biased region" description="Low complexity" evidence="1">
    <location>
        <begin position="153"/>
        <end position="179"/>
    </location>
</feature>
<dbReference type="InterPro" id="IPR038440">
    <property type="entry name" value="FimV_C_sf"/>
</dbReference>
<reference evidence="4 5" key="1">
    <citation type="submission" date="2019-02" db="EMBL/GenBank/DDBJ databases">
        <title>Dyella amyloliquefaciens sp. nov., isolated from forest soil.</title>
        <authorList>
            <person name="Gao Z.-H."/>
            <person name="Qiu L.-H."/>
        </authorList>
    </citation>
    <scope>NUCLEOTIDE SEQUENCE [LARGE SCALE GENOMIC DNA]</scope>
    <source>
        <strain evidence="4 5">KACC 12747</strain>
    </source>
</reference>
<organism evidence="4 5">
    <name type="scientific">Dyella soli</name>
    <dbReference type="NCBI Taxonomy" id="522319"/>
    <lineage>
        <taxon>Bacteria</taxon>
        <taxon>Pseudomonadati</taxon>
        <taxon>Pseudomonadota</taxon>
        <taxon>Gammaproteobacteria</taxon>
        <taxon>Lysobacterales</taxon>
        <taxon>Rhodanobacteraceae</taxon>
        <taxon>Dyella</taxon>
    </lineage>
</organism>
<feature type="signal peptide" evidence="2">
    <location>
        <begin position="1"/>
        <end position="22"/>
    </location>
</feature>
<comment type="caution">
    <text evidence="4">The sequence shown here is derived from an EMBL/GenBank/DDBJ whole genome shotgun (WGS) entry which is preliminary data.</text>
</comment>
<protein>
    <submittedName>
        <fullName evidence="4">Fimbrial protein FimV</fullName>
    </submittedName>
</protein>
<dbReference type="Pfam" id="PF25800">
    <property type="entry name" value="FimV_N"/>
    <property type="match status" value="1"/>
</dbReference>
<dbReference type="AlphaFoldDB" id="A0A4R0YLM6"/>
<evidence type="ECO:0000256" key="1">
    <source>
        <dbReference type="SAM" id="MobiDB-lite"/>
    </source>
</evidence>
<dbReference type="InterPro" id="IPR020011">
    <property type="entry name" value="FimV_C"/>
</dbReference>
<evidence type="ECO:0000313" key="5">
    <source>
        <dbReference type="Proteomes" id="UP000291822"/>
    </source>
</evidence>
<dbReference type="RefSeq" id="WP_131407097.1">
    <property type="nucleotide sequence ID" value="NZ_SJTG01000002.1"/>
</dbReference>
<feature type="region of interest" description="Disordered" evidence="1">
    <location>
        <begin position="398"/>
        <end position="429"/>
    </location>
</feature>
<dbReference type="PANTHER" id="PTHR23330:SF9">
    <property type="entry name" value="PROLINE-RICH PROTEIN 11"/>
    <property type="match status" value="1"/>
</dbReference>
<dbReference type="Proteomes" id="UP000291822">
    <property type="component" value="Unassembled WGS sequence"/>
</dbReference>
<dbReference type="PANTHER" id="PTHR23330">
    <property type="entry name" value="P300 TRANSCRIPTIONAL COFACTOR JMY-RELATED"/>
    <property type="match status" value="1"/>
</dbReference>
<evidence type="ECO:0000256" key="2">
    <source>
        <dbReference type="SAM" id="SignalP"/>
    </source>
</evidence>
<name>A0A4R0YLM6_9GAMM</name>
<dbReference type="NCBIfam" id="TIGR03504">
    <property type="entry name" value="FimV_Cterm"/>
    <property type="match status" value="1"/>
</dbReference>
<feature type="compositionally biased region" description="Low complexity" evidence="1">
    <location>
        <begin position="399"/>
        <end position="429"/>
    </location>
</feature>
<dbReference type="InterPro" id="IPR020012">
    <property type="entry name" value="LysM_FimV"/>
</dbReference>
<keyword evidence="2" id="KW-0732">Signal</keyword>
<dbReference type="NCBIfam" id="TIGR03505">
    <property type="entry name" value="FimV_core"/>
    <property type="match status" value="1"/>
</dbReference>
<gene>
    <name evidence="4" type="ORF">EZM97_12380</name>
</gene>
<feature type="region of interest" description="Disordered" evidence="1">
    <location>
        <begin position="153"/>
        <end position="200"/>
    </location>
</feature>
<accession>A0A4R0YLM6</accession>
<feature type="chain" id="PRO_5020522780" evidence="2">
    <location>
        <begin position="23"/>
        <end position="782"/>
    </location>
</feature>
<dbReference type="InterPro" id="IPR057840">
    <property type="entry name" value="FimV_N"/>
</dbReference>
<dbReference type="EMBL" id="SJTG01000002">
    <property type="protein sequence ID" value="TCI09749.1"/>
    <property type="molecule type" value="Genomic_DNA"/>
</dbReference>